<reference evidence="4" key="1">
    <citation type="submission" date="2021-04" db="EMBL/GenBank/DDBJ databases">
        <title>Dactylosporangium aurantiacum NRRL B-8018 full assembly.</title>
        <authorList>
            <person name="Hartkoorn R.C."/>
            <person name="Beaudoing E."/>
            <person name="Hot D."/>
        </authorList>
    </citation>
    <scope>NUCLEOTIDE SEQUENCE</scope>
    <source>
        <strain evidence="4">NRRL B-8018</strain>
    </source>
</reference>
<dbReference type="InterPro" id="IPR028994">
    <property type="entry name" value="Integrin_alpha_N"/>
</dbReference>
<gene>
    <name evidence="4" type="ORF">Daura_31360</name>
</gene>
<accession>A0A9Q9IBA4</accession>
<evidence type="ECO:0000256" key="2">
    <source>
        <dbReference type="SAM" id="SignalP"/>
    </source>
</evidence>
<feature type="domain" description="ARB-07466-like C-terminal" evidence="3">
    <location>
        <begin position="59"/>
        <end position="172"/>
    </location>
</feature>
<organism evidence="4 5">
    <name type="scientific">Dactylosporangium aurantiacum</name>
    <dbReference type="NCBI Taxonomy" id="35754"/>
    <lineage>
        <taxon>Bacteria</taxon>
        <taxon>Bacillati</taxon>
        <taxon>Actinomycetota</taxon>
        <taxon>Actinomycetes</taxon>
        <taxon>Micromonosporales</taxon>
        <taxon>Micromonosporaceae</taxon>
        <taxon>Dactylosporangium</taxon>
    </lineage>
</organism>
<evidence type="ECO:0000256" key="1">
    <source>
        <dbReference type="ARBA" id="ARBA00022729"/>
    </source>
</evidence>
<name>A0A9Q9IBA4_9ACTN</name>
<dbReference type="EMBL" id="CP073767">
    <property type="protein sequence ID" value="UWZ51245.1"/>
    <property type="molecule type" value="Genomic_DNA"/>
</dbReference>
<dbReference type="PANTHER" id="PTHR46580">
    <property type="entry name" value="SENSOR KINASE-RELATED"/>
    <property type="match status" value="1"/>
</dbReference>
<dbReference type="KEGG" id="daur:Daura_31360"/>
<evidence type="ECO:0000259" key="3">
    <source>
        <dbReference type="Pfam" id="PF26571"/>
    </source>
</evidence>
<protein>
    <submittedName>
        <fullName evidence="4">VCBS repeat-containing protein</fullName>
    </submittedName>
</protein>
<dbReference type="Pfam" id="PF26571">
    <property type="entry name" value="VldE"/>
    <property type="match status" value="1"/>
</dbReference>
<evidence type="ECO:0000313" key="5">
    <source>
        <dbReference type="Proteomes" id="UP001058003"/>
    </source>
</evidence>
<dbReference type="Gene3D" id="2.130.10.130">
    <property type="entry name" value="Integrin alpha, N-terminal"/>
    <property type="match status" value="2"/>
</dbReference>
<proteinExistence type="predicted"/>
<keyword evidence="1 2" id="KW-0732">Signal</keyword>
<sequence length="454" mass="48687">MRTNRLARRIAGSLLGLGLALAGVTVQAAPAAAAPATPQFGPYIEPLAAYDGQDTCDPTAKPGVTAFKNMLNAEYGSHTWGIVRDCGTGGTSEHKEGRALDYHFNYYDSAQRADAQDLINWLLATDSRGNRYANARRLGIMYMIWNNQMWKAYDTPSIWHSYSGESPHTDHIHFSFSWAGARKQTTWWTQRMISRDFDGDGYADLLARNATTKDVHLYRGDGSGFASGTGENIGNNFSAFDQFISVGDFSGDGNADLMVRNASTKNLHLYRGNGSGGFASGTGEQVGTNFSAFDQFIGIGDFSGDGKADLLVRNATTKNLHLYRGDGSGFASGTGEQVGTNFSAFDQFIGVGDFSGDGKPDLIVRNASTKNLHLYRGNGSGGFVSGTGEQIGTNFSAFDMFIGAGDFSNDGKADLIVRNASTKNLHLYRGDGSGFASGTGEQIGTNFSAFDRIV</sequence>
<dbReference type="SUPFAM" id="SSF69318">
    <property type="entry name" value="Integrin alpha N-terminal domain"/>
    <property type="match status" value="1"/>
</dbReference>
<dbReference type="RefSeq" id="WP_260709487.1">
    <property type="nucleotide sequence ID" value="NZ_CP073767.1"/>
</dbReference>
<dbReference type="AlphaFoldDB" id="A0A9Q9IBA4"/>
<feature type="signal peptide" evidence="2">
    <location>
        <begin position="1"/>
        <end position="28"/>
    </location>
</feature>
<dbReference type="InterPro" id="IPR013517">
    <property type="entry name" value="FG-GAP"/>
</dbReference>
<keyword evidence="5" id="KW-1185">Reference proteome</keyword>
<dbReference type="Proteomes" id="UP001058003">
    <property type="component" value="Chromosome"/>
</dbReference>
<feature type="chain" id="PRO_5040281089" evidence="2">
    <location>
        <begin position="29"/>
        <end position="454"/>
    </location>
</feature>
<dbReference type="InterPro" id="IPR058593">
    <property type="entry name" value="ARB_07466-like_C"/>
</dbReference>
<dbReference type="Pfam" id="PF13517">
    <property type="entry name" value="FG-GAP_3"/>
    <property type="match status" value="2"/>
</dbReference>
<evidence type="ECO:0000313" key="4">
    <source>
        <dbReference type="EMBL" id="UWZ51245.1"/>
    </source>
</evidence>